<comment type="pathway">
    <text evidence="6">Cofactor metabolism; pyridoxal 5'-phosphate salvage; pyridoxal 5'-phosphate from pyridoxine 5'-phosphate: step 1/1.</text>
</comment>
<feature type="binding site" evidence="6">
    <location>
        <position position="130"/>
    </location>
    <ligand>
        <name>substrate</name>
    </ligand>
</feature>
<feature type="binding site" evidence="6">
    <location>
        <begin position="190"/>
        <end position="192"/>
    </location>
    <ligand>
        <name>substrate</name>
    </ligand>
</feature>
<gene>
    <name evidence="6 9" type="primary">pdxH</name>
    <name evidence="9" type="ORF">ACFPFW_04030</name>
</gene>
<feature type="binding site" evidence="6">
    <location>
        <position position="184"/>
    </location>
    <ligand>
        <name>FMN</name>
        <dbReference type="ChEBI" id="CHEBI:58210"/>
    </ligand>
</feature>
<feature type="binding site" evidence="6">
    <location>
        <position position="104"/>
    </location>
    <ligand>
        <name>FMN</name>
        <dbReference type="ChEBI" id="CHEBI:58210"/>
    </ligand>
</feature>
<keyword evidence="3 6" id="KW-0288">FMN</keyword>
<feature type="binding site" evidence="6">
    <location>
        <begin position="60"/>
        <end position="65"/>
    </location>
    <ligand>
        <name>FMN</name>
        <dbReference type="ChEBI" id="CHEBI:58210"/>
    </ligand>
</feature>
<keyword evidence="5 6" id="KW-0664">Pyridoxine biosynthesis</keyword>
<comment type="caution">
    <text evidence="6">Lacks conserved residue(s) required for the propagation of feature annotation.</text>
</comment>
<evidence type="ECO:0000259" key="7">
    <source>
        <dbReference type="Pfam" id="PF01243"/>
    </source>
</evidence>
<comment type="catalytic activity">
    <reaction evidence="6">
        <text>pyridoxamine 5'-phosphate + O2 + H2O = pyridoxal 5'-phosphate + H2O2 + NH4(+)</text>
        <dbReference type="Rhea" id="RHEA:15817"/>
        <dbReference type="ChEBI" id="CHEBI:15377"/>
        <dbReference type="ChEBI" id="CHEBI:15379"/>
        <dbReference type="ChEBI" id="CHEBI:16240"/>
        <dbReference type="ChEBI" id="CHEBI:28938"/>
        <dbReference type="ChEBI" id="CHEBI:58451"/>
        <dbReference type="ChEBI" id="CHEBI:597326"/>
        <dbReference type="EC" id="1.4.3.5"/>
    </reaction>
</comment>
<dbReference type="PANTHER" id="PTHR10851">
    <property type="entry name" value="PYRIDOXINE-5-PHOSPHATE OXIDASE"/>
    <property type="match status" value="1"/>
</dbReference>
<dbReference type="InterPro" id="IPR011576">
    <property type="entry name" value="Pyridox_Oxase_N"/>
</dbReference>
<feature type="binding site" evidence="6">
    <location>
        <begin position="75"/>
        <end position="76"/>
    </location>
    <ligand>
        <name>FMN</name>
        <dbReference type="ChEBI" id="CHEBI:58210"/>
    </ligand>
</feature>
<comment type="similarity">
    <text evidence="1 6">Belongs to the pyridoxamine 5'-phosphate oxidase family.</text>
</comment>
<dbReference type="HAMAP" id="MF_01629">
    <property type="entry name" value="PdxH"/>
    <property type="match status" value="1"/>
</dbReference>
<evidence type="ECO:0000256" key="1">
    <source>
        <dbReference type="ARBA" id="ARBA00007301"/>
    </source>
</evidence>
<keyword evidence="10" id="KW-1185">Reference proteome</keyword>
<evidence type="ECO:0000256" key="6">
    <source>
        <dbReference type="HAMAP-Rule" id="MF_01629"/>
    </source>
</evidence>
<accession>A0ABV9Z071</accession>
<comment type="subunit">
    <text evidence="6">Homodimer.</text>
</comment>
<keyword evidence="4 6" id="KW-0560">Oxidoreductase</keyword>
<feature type="domain" description="Pyridoxamine 5'-phosphate oxidase N-terminal" evidence="7">
    <location>
        <begin position="35"/>
        <end position="158"/>
    </location>
</feature>
<organism evidence="9 10">
    <name type="scientific">Flaviflagellibacter deserti</name>
    <dbReference type="NCBI Taxonomy" id="2267266"/>
    <lineage>
        <taxon>Bacteria</taxon>
        <taxon>Pseudomonadati</taxon>
        <taxon>Pseudomonadota</taxon>
        <taxon>Alphaproteobacteria</taxon>
        <taxon>Hyphomicrobiales</taxon>
        <taxon>Flaviflagellibacter</taxon>
    </lineage>
</organism>
<evidence type="ECO:0000313" key="9">
    <source>
        <dbReference type="EMBL" id="MFC5067182.1"/>
    </source>
</evidence>
<evidence type="ECO:0000256" key="3">
    <source>
        <dbReference type="ARBA" id="ARBA00022643"/>
    </source>
</evidence>
<feature type="binding site" evidence="6">
    <location>
        <position position="65"/>
    </location>
    <ligand>
        <name>substrate</name>
    </ligand>
</feature>
<dbReference type="RefSeq" id="WP_114957199.1">
    <property type="nucleotide sequence ID" value="NZ_JBHSJF010000004.1"/>
</dbReference>
<comment type="caution">
    <text evidence="9">The sequence shown here is derived from an EMBL/GenBank/DDBJ whole genome shotgun (WGS) entry which is preliminary data.</text>
</comment>
<comment type="cofactor">
    <cofactor evidence="6">
        <name>FMN</name>
        <dbReference type="ChEBI" id="CHEBI:58210"/>
    </cofactor>
    <text evidence="6">Binds 1 FMN per subunit.</text>
</comment>
<dbReference type="PIRSF" id="PIRSF000190">
    <property type="entry name" value="Pyd_amn-ph_oxd"/>
    <property type="match status" value="1"/>
</dbReference>
<dbReference type="PROSITE" id="PS01064">
    <property type="entry name" value="PYRIDOX_OXIDASE"/>
    <property type="match status" value="1"/>
</dbReference>
<reference evidence="10" key="1">
    <citation type="journal article" date="2019" name="Int. J. Syst. Evol. Microbiol.">
        <title>The Global Catalogue of Microorganisms (GCM) 10K type strain sequencing project: providing services to taxonomists for standard genome sequencing and annotation.</title>
        <authorList>
            <consortium name="The Broad Institute Genomics Platform"/>
            <consortium name="The Broad Institute Genome Sequencing Center for Infectious Disease"/>
            <person name="Wu L."/>
            <person name="Ma J."/>
        </authorList>
    </citation>
    <scope>NUCLEOTIDE SEQUENCE [LARGE SCALE GENOMIC DNA]</scope>
    <source>
        <strain evidence="10">CGMCC 1.16444</strain>
    </source>
</reference>
<dbReference type="GO" id="GO:0004733">
    <property type="term" value="F:pyridoxamine phosphate oxidase activity"/>
    <property type="evidence" value="ECO:0007669"/>
    <property type="project" value="UniProtKB-EC"/>
</dbReference>
<evidence type="ECO:0000259" key="8">
    <source>
        <dbReference type="Pfam" id="PF10590"/>
    </source>
</evidence>
<dbReference type="NCBIfam" id="TIGR00558">
    <property type="entry name" value="pdxH"/>
    <property type="match status" value="1"/>
</dbReference>
<evidence type="ECO:0000256" key="5">
    <source>
        <dbReference type="ARBA" id="ARBA00023096"/>
    </source>
</evidence>
<feature type="binding site" evidence="6">
    <location>
        <begin position="139"/>
        <end position="140"/>
    </location>
    <ligand>
        <name>FMN</name>
        <dbReference type="ChEBI" id="CHEBI:58210"/>
    </ligand>
</feature>
<dbReference type="Pfam" id="PF10590">
    <property type="entry name" value="PNP_phzG_C"/>
    <property type="match status" value="1"/>
</dbReference>
<dbReference type="Proteomes" id="UP001595796">
    <property type="component" value="Unassembled WGS sequence"/>
</dbReference>
<evidence type="ECO:0000313" key="10">
    <source>
        <dbReference type="Proteomes" id="UP001595796"/>
    </source>
</evidence>
<feature type="binding site" evidence="6">
    <location>
        <position position="82"/>
    </location>
    <ligand>
        <name>FMN</name>
        <dbReference type="ChEBI" id="CHEBI:58210"/>
    </ligand>
</feature>
<comment type="pathway">
    <text evidence="6">Cofactor metabolism; pyridoxal 5'-phosphate salvage; pyridoxal 5'-phosphate from pyridoxamine 5'-phosphate: step 1/1.</text>
</comment>
<sequence length="213" mass="24148">MHELNSNGSPESLKNGDFTEANDPIGLFSEWLAEASLSEINDPNAMALATADSDLMPNVRMVLLKGFDGEGFVFYTNSQSAKGEELAANAKAALVFHWKSIRRQVRVRGTVEMVTTEEADAYFATRPLQSRIAASASRQSRPLDSRAVFERAMEEVKERFPGEDIPRPSHWNGYRVVPISIEFWHDRPYRMHDRIAFTRPTRDAAWAKTRLYP</sequence>
<feature type="binding site" evidence="6">
    <location>
        <position position="122"/>
    </location>
    <ligand>
        <name>substrate</name>
    </ligand>
</feature>
<feature type="domain" description="Pyridoxine 5'-phosphate oxidase dimerisation C-terminal" evidence="8">
    <location>
        <begin position="171"/>
        <end position="213"/>
    </location>
</feature>
<proteinExistence type="inferred from homology"/>
<dbReference type="Pfam" id="PF01243">
    <property type="entry name" value="PNPOx_N"/>
    <property type="match status" value="1"/>
</dbReference>
<comment type="catalytic activity">
    <reaction evidence="6">
        <text>pyridoxine 5'-phosphate + O2 = pyridoxal 5'-phosphate + H2O2</text>
        <dbReference type="Rhea" id="RHEA:15149"/>
        <dbReference type="ChEBI" id="CHEBI:15379"/>
        <dbReference type="ChEBI" id="CHEBI:16240"/>
        <dbReference type="ChEBI" id="CHEBI:58589"/>
        <dbReference type="ChEBI" id="CHEBI:597326"/>
        <dbReference type="EC" id="1.4.3.5"/>
    </reaction>
</comment>
<comment type="function">
    <text evidence="6">Catalyzes the oxidation of either pyridoxine 5'-phosphate (PNP) or pyridoxamine 5'-phosphate (PMP) into pyridoxal 5'-phosphate (PLP).</text>
</comment>
<dbReference type="NCBIfam" id="NF004231">
    <property type="entry name" value="PRK05679.1"/>
    <property type="match status" value="1"/>
</dbReference>
<keyword evidence="2 6" id="KW-0285">Flavoprotein</keyword>
<evidence type="ECO:0000256" key="2">
    <source>
        <dbReference type="ARBA" id="ARBA00022630"/>
    </source>
</evidence>
<dbReference type="Gene3D" id="2.30.110.10">
    <property type="entry name" value="Electron Transport, Fmn-binding Protein, Chain A"/>
    <property type="match status" value="1"/>
</dbReference>
<protein>
    <recommendedName>
        <fullName evidence="6">Pyridoxine/pyridoxamine 5'-phosphate oxidase</fullName>
        <ecNumber evidence="6">1.4.3.5</ecNumber>
    </recommendedName>
    <alternativeName>
        <fullName evidence="6">PNP/PMP oxidase</fullName>
        <shortName evidence="6">PNPOx</shortName>
    </alternativeName>
    <alternativeName>
        <fullName evidence="6">Pyridoxal 5'-phosphate synthase</fullName>
    </alternativeName>
</protein>
<dbReference type="InterPro" id="IPR012349">
    <property type="entry name" value="Split_barrel_FMN-bd"/>
</dbReference>
<dbReference type="SUPFAM" id="SSF50475">
    <property type="entry name" value="FMN-binding split barrel"/>
    <property type="match status" value="1"/>
</dbReference>
<dbReference type="InterPro" id="IPR019740">
    <property type="entry name" value="Pyridox_Oxase_CS"/>
</dbReference>
<dbReference type="EMBL" id="JBHSJF010000004">
    <property type="protein sequence ID" value="MFC5067182.1"/>
    <property type="molecule type" value="Genomic_DNA"/>
</dbReference>
<feature type="binding site" evidence="6">
    <location>
        <position position="194"/>
    </location>
    <ligand>
        <name>FMN</name>
        <dbReference type="ChEBI" id="CHEBI:58210"/>
    </ligand>
</feature>
<feature type="binding site" evidence="6">
    <location>
        <position position="126"/>
    </location>
    <ligand>
        <name>substrate</name>
    </ligand>
</feature>
<dbReference type="InterPro" id="IPR000659">
    <property type="entry name" value="Pyridox_Oxase"/>
</dbReference>
<evidence type="ECO:0000256" key="4">
    <source>
        <dbReference type="ARBA" id="ARBA00023002"/>
    </source>
</evidence>
<dbReference type="PANTHER" id="PTHR10851:SF0">
    <property type="entry name" value="PYRIDOXINE-5'-PHOSPHATE OXIDASE"/>
    <property type="match status" value="1"/>
</dbReference>
<dbReference type="EC" id="1.4.3.5" evidence="6"/>
<dbReference type="InterPro" id="IPR019576">
    <property type="entry name" value="Pyridoxamine_oxidase_dimer_C"/>
</dbReference>
<name>A0ABV9Z071_9HYPH</name>